<dbReference type="GO" id="GO:0016791">
    <property type="term" value="F:phosphatase activity"/>
    <property type="evidence" value="ECO:0007669"/>
    <property type="project" value="TreeGrafter"/>
</dbReference>
<dbReference type="PANTHER" id="PTHR42850:SF4">
    <property type="entry name" value="ZINC-DEPENDENT ENDOPOLYPHOSPHATASE"/>
    <property type="match status" value="1"/>
</dbReference>
<dbReference type="FunCoup" id="A0A151GM24">
    <property type="interactions" value="26"/>
</dbReference>
<dbReference type="EMBL" id="LAYC01000002">
    <property type="protein sequence ID" value="KYK58157.1"/>
    <property type="molecule type" value="Genomic_DNA"/>
</dbReference>
<evidence type="ECO:0000259" key="1">
    <source>
        <dbReference type="Pfam" id="PF00149"/>
    </source>
</evidence>
<dbReference type="RefSeq" id="XP_040657509.1">
    <property type="nucleotide sequence ID" value="XM_040802476.1"/>
</dbReference>
<sequence length="301" mass="32137">MSAATGPGRIFPLATFISDLPHHLLPRRTDLPPRVGSSSTATHRLLIVGDVHGMKRSLVALLDKAGFDRSKGDHLVLVGDVVNKGPDSAAVVDLAIKLGASAVRGNHDDAVLRAAAELKAGSDTVSHGEETRKTAAALSTSQLDWLASLPLMLRIQLPPRPRCSLGNVVVVHAGLVPGTPLEEQDAYAVMHMRSLVVLNDTLSPDEAAGEEGWAVEWDRRQHELASASREDETMTVIFGHDAKRSLQMGRYAIGLDSACVYGHRLTGLLLEPTESGLEHRIVQVEAADEQPPPPSPTVASV</sequence>
<dbReference type="AlphaFoldDB" id="A0A151GM24"/>
<dbReference type="InParanoid" id="A0A151GM24"/>
<dbReference type="Pfam" id="PF00149">
    <property type="entry name" value="Metallophos"/>
    <property type="match status" value="1"/>
</dbReference>
<keyword evidence="3" id="KW-1185">Reference proteome</keyword>
<name>A0A151GM24_DRECN</name>
<reference evidence="2 3" key="1">
    <citation type="journal article" date="2016" name="Sci. Rep.">
        <title>Insights into Adaptations to a Near-Obligate Nematode Endoparasitic Lifestyle from the Finished Genome of Drechmeria coniospora.</title>
        <authorList>
            <person name="Zhang L."/>
            <person name="Zhou Z."/>
            <person name="Guo Q."/>
            <person name="Fokkens L."/>
            <person name="Miskei M."/>
            <person name="Pocsi I."/>
            <person name="Zhang W."/>
            <person name="Chen M."/>
            <person name="Wang L."/>
            <person name="Sun Y."/>
            <person name="Donzelli B.G."/>
            <person name="Gibson D.M."/>
            <person name="Nelson D.R."/>
            <person name="Luo J.G."/>
            <person name="Rep M."/>
            <person name="Liu H."/>
            <person name="Yang S."/>
            <person name="Wang J."/>
            <person name="Krasnoff S.B."/>
            <person name="Xu Y."/>
            <person name="Molnar I."/>
            <person name="Lin M."/>
        </authorList>
    </citation>
    <scope>NUCLEOTIDE SEQUENCE [LARGE SCALE GENOMIC DNA]</scope>
    <source>
        <strain evidence="2 3">ARSEF 6962</strain>
    </source>
</reference>
<organism evidence="2 3">
    <name type="scientific">Drechmeria coniospora</name>
    <name type="common">Nematophagous fungus</name>
    <name type="synonym">Meria coniospora</name>
    <dbReference type="NCBI Taxonomy" id="98403"/>
    <lineage>
        <taxon>Eukaryota</taxon>
        <taxon>Fungi</taxon>
        <taxon>Dikarya</taxon>
        <taxon>Ascomycota</taxon>
        <taxon>Pezizomycotina</taxon>
        <taxon>Sordariomycetes</taxon>
        <taxon>Hypocreomycetidae</taxon>
        <taxon>Hypocreales</taxon>
        <taxon>Ophiocordycipitaceae</taxon>
        <taxon>Drechmeria</taxon>
    </lineage>
</organism>
<dbReference type="PANTHER" id="PTHR42850">
    <property type="entry name" value="METALLOPHOSPHOESTERASE"/>
    <property type="match status" value="1"/>
</dbReference>
<dbReference type="Proteomes" id="UP000076580">
    <property type="component" value="Chromosome 02"/>
</dbReference>
<comment type="caution">
    <text evidence="2">The sequence shown here is derived from an EMBL/GenBank/DDBJ whole genome shotgun (WGS) entry which is preliminary data.</text>
</comment>
<dbReference type="SUPFAM" id="SSF56300">
    <property type="entry name" value="Metallo-dependent phosphatases"/>
    <property type="match status" value="1"/>
</dbReference>
<dbReference type="STRING" id="98403.A0A151GM24"/>
<gene>
    <name evidence="2" type="ORF">DCS_05170</name>
</gene>
<dbReference type="GO" id="GO:0005737">
    <property type="term" value="C:cytoplasm"/>
    <property type="evidence" value="ECO:0007669"/>
    <property type="project" value="TreeGrafter"/>
</dbReference>
<dbReference type="Gene3D" id="3.60.21.10">
    <property type="match status" value="1"/>
</dbReference>
<dbReference type="GO" id="GO:0000298">
    <property type="term" value="F:endopolyphosphatase activity"/>
    <property type="evidence" value="ECO:0007669"/>
    <property type="project" value="TreeGrafter"/>
</dbReference>
<dbReference type="InterPro" id="IPR004843">
    <property type="entry name" value="Calcineurin-like_PHP"/>
</dbReference>
<dbReference type="InterPro" id="IPR029052">
    <property type="entry name" value="Metallo-depent_PP-like"/>
</dbReference>
<accession>A0A151GM24</accession>
<dbReference type="InterPro" id="IPR050126">
    <property type="entry name" value="Ap4A_hydrolase"/>
</dbReference>
<dbReference type="CDD" id="cd00144">
    <property type="entry name" value="MPP_PPP_family"/>
    <property type="match status" value="1"/>
</dbReference>
<protein>
    <submittedName>
        <fullName evidence="2">Ser/Thr protein phosphatase family protein</fullName>
    </submittedName>
</protein>
<evidence type="ECO:0000313" key="2">
    <source>
        <dbReference type="EMBL" id="KYK58157.1"/>
    </source>
</evidence>
<dbReference type="GeneID" id="63717813"/>
<evidence type="ECO:0000313" key="3">
    <source>
        <dbReference type="Proteomes" id="UP000076580"/>
    </source>
</evidence>
<proteinExistence type="predicted"/>
<dbReference type="GO" id="GO:0006798">
    <property type="term" value="P:polyphosphate catabolic process"/>
    <property type="evidence" value="ECO:0007669"/>
    <property type="project" value="TreeGrafter"/>
</dbReference>
<feature type="domain" description="Calcineurin-like phosphoesterase" evidence="1">
    <location>
        <begin position="44"/>
        <end position="201"/>
    </location>
</feature>